<keyword evidence="2" id="KW-0489">Methyltransferase</keyword>
<keyword evidence="2" id="KW-0808">Transferase</keyword>
<accession>A0A543IYF2</accession>
<reference evidence="2 3" key="1">
    <citation type="submission" date="2019-06" db="EMBL/GenBank/DDBJ databases">
        <title>Sequencing the genomes of 1000 actinobacteria strains.</title>
        <authorList>
            <person name="Klenk H.-P."/>
        </authorList>
    </citation>
    <scope>NUCLEOTIDE SEQUENCE [LARGE SCALE GENOMIC DNA]</scope>
    <source>
        <strain evidence="2 3">DSM 43186</strain>
    </source>
</reference>
<dbReference type="Proteomes" id="UP000319213">
    <property type="component" value="Unassembled WGS sequence"/>
</dbReference>
<evidence type="ECO:0000313" key="2">
    <source>
        <dbReference type="EMBL" id="TQM75603.1"/>
    </source>
</evidence>
<dbReference type="Gene3D" id="3.40.50.150">
    <property type="entry name" value="Vaccinia Virus protein VP39"/>
    <property type="match status" value="1"/>
</dbReference>
<protein>
    <submittedName>
        <fullName evidence="2">Phospholipid N-methyltransferase</fullName>
    </submittedName>
</protein>
<evidence type="ECO:0000259" key="1">
    <source>
        <dbReference type="Pfam" id="PF13649"/>
    </source>
</evidence>
<gene>
    <name evidence="2" type="ORF">FHX40_2315</name>
</gene>
<keyword evidence="3" id="KW-1185">Reference proteome</keyword>
<organism evidence="2 3">
    <name type="scientific">Thermopolyspora flexuosa</name>
    <dbReference type="NCBI Taxonomy" id="103836"/>
    <lineage>
        <taxon>Bacteria</taxon>
        <taxon>Bacillati</taxon>
        <taxon>Actinomycetota</taxon>
        <taxon>Actinomycetes</taxon>
        <taxon>Streptosporangiales</taxon>
        <taxon>Streptosporangiaceae</taxon>
        <taxon>Thermopolyspora</taxon>
    </lineage>
</organism>
<evidence type="ECO:0000313" key="3">
    <source>
        <dbReference type="Proteomes" id="UP000319213"/>
    </source>
</evidence>
<proteinExistence type="predicted"/>
<dbReference type="InterPro" id="IPR029063">
    <property type="entry name" value="SAM-dependent_MTases_sf"/>
</dbReference>
<feature type="domain" description="Methyltransferase" evidence="1">
    <location>
        <begin position="45"/>
        <end position="143"/>
    </location>
</feature>
<dbReference type="OrthoDB" id="3528482at2"/>
<sequence length="200" mass="21782">MASEAAFFLGQFLRSPVTTGAIMPSSRYLAAAVATPILERGDPVVVELGPGTGPFTAEIQRRLGGRGRHIAVEINPRLARRLAERHPQVELVVDDAARLPHLLAERGVPAADVIVSGLPWASFTAGVQARLLDAVLRAMRPDGAFTTFSYAHARPLAPAIRFRHRLHAAFEEVVPGRTIWRNLPPAFVYHARRPRAAPVT</sequence>
<dbReference type="AlphaFoldDB" id="A0A543IYF2"/>
<dbReference type="SUPFAM" id="SSF53335">
    <property type="entry name" value="S-adenosyl-L-methionine-dependent methyltransferases"/>
    <property type="match status" value="1"/>
</dbReference>
<dbReference type="GO" id="GO:0032259">
    <property type="term" value="P:methylation"/>
    <property type="evidence" value="ECO:0007669"/>
    <property type="project" value="UniProtKB-KW"/>
</dbReference>
<dbReference type="GO" id="GO:0008168">
    <property type="term" value="F:methyltransferase activity"/>
    <property type="evidence" value="ECO:0007669"/>
    <property type="project" value="UniProtKB-KW"/>
</dbReference>
<comment type="caution">
    <text evidence="2">The sequence shown here is derived from an EMBL/GenBank/DDBJ whole genome shotgun (WGS) entry which is preliminary data.</text>
</comment>
<dbReference type="EMBL" id="VFPQ01000001">
    <property type="protein sequence ID" value="TQM75603.1"/>
    <property type="molecule type" value="Genomic_DNA"/>
</dbReference>
<dbReference type="CDD" id="cd02440">
    <property type="entry name" value="AdoMet_MTases"/>
    <property type="match status" value="1"/>
</dbReference>
<dbReference type="Pfam" id="PF13649">
    <property type="entry name" value="Methyltransf_25"/>
    <property type="match status" value="1"/>
</dbReference>
<name>A0A543IYF2_9ACTN</name>
<dbReference type="RefSeq" id="WP_142259594.1">
    <property type="nucleotide sequence ID" value="NZ_BMPV01000001.1"/>
</dbReference>
<dbReference type="InterPro" id="IPR041698">
    <property type="entry name" value="Methyltransf_25"/>
</dbReference>